<dbReference type="PRINTS" id="PR00149">
    <property type="entry name" value="FUMRATELYASE"/>
</dbReference>
<name>A0A382D9P6_9ZZZZ</name>
<reference evidence="11" key="1">
    <citation type="submission" date="2018-05" db="EMBL/GenBank/DDBJ databases">
        <authorList>
            <person name="Lanie J.A."/>
            <person name="Ng W.-L."/>
            <person name="Kazmierczak K.M."/>
            <person name="Andrzejewski T.M."/>
            <person name="Davidsen T.M."/>
            <person name="Wayne K.J."/>
            <person name="Tettelin H."/>
            <person name="Glass J.I."/>
            <person name="Rusch D."/>
            <person name="Podicherti R."/>
            <person name="Tsui H.-C.T."/>
            <person name="Winkler M.E."/>
        </authorList>
    </citation>
    <scope>NUCLEOTIDE SEQUENCE</scope>
</reference>
<dbReference type="GO" id="GO:0044208">
    <property type="term" value="P:'de novo' AMP biosynthetic process"/>
    <property type="evidence" value="ECO:0007669"/>
    <property type="project" value="UniProtKB-UniPathway"/>
</dbReference>
<dbReference type="Gene3D" id="1.10.40.30">
    <property type="entry name" value="Fumarase/aspartase (C-terminal domain)"/>
    <property type="match status" value="1"/>
</dbReference>
<protein>
    <recommendedName>
        <fullName evidence="5">Adenylosuccinate lyase</fullName>
        <ecNumber evidence="4">4.3.2.2</ecNumber>
    </recommendedName>
    <alternativeName>
        <fullName evidence="8">Adenylosuccinase</fullName>
    </alternativeName>
</protein>
<dbReference type="EMBL" id="UINC01038204">
    <property type="protein sequence ID" value="SVB34869.1"/>
    <property type="molecule type" value="Genomic_DNA"/>
</dbReference>
<dbReference type="NCBIfam" id="NF006764">
    <property type="entry name" value="PRK09285.1"/>
    <property type="match status" value="1"/>
</dbReference>
<feature type="domain" description="Fumarate lyase N-terminal" evidence="9">
    <location>
        <begin position="13"/>
        <end position="310"/>
    </location>
</feature>
<evidence type="ECO:0000313" key="11">
    <source>
        <dbReference type="EMBL" id="SVB34869.1"/>
    </source>
</evidence>
<evidence type="ECO:0000256" key="5">
    <source>
        <dbReference type="ARBA" id="ARBA00017058"/>
    </source>
</evidence>
<dbReference type="Gene3D" id="1.20.200.10">
    <property type="entry name" value="Fumarase/aspartase (Central domain)"/>
    <property type="match status" value="1"/>
</dbReference>
<dbReference type="InterPro" id="IPR013539">
    <property type="entry name" value="PurB_C"/>
</dbReference>
<dbReference type="InterPro" id="IPR008948">
    <property type="entry name" value="L-Aspartase-like"/>
</dbReference>
<proteinExistence type="inferred from homology"/>
<evidence type="ECO:0000259" key="9">
    <source>
        <dbReference type="Pfam" id="PF00206"/>
    </source>
</evidence>
<dbReference type="PANTHER" id="PTHR43411:SF1">
    <property type="entry name" value="ADENYLOSUCCINATE LYASE"/>
    <property type="match status" value="1"/>
</dbReference>
<dbReference type="UniPathway" id="UPA00074">
    <property type="reaction ID" value="UER00132"/>
</dbReference>
<dbReference type="Pfam" id="PF08328">
    <property type="entry name" value="ASL_C"/>
    <property type="match status" value="1"/>
</dbReference>
<keyword evidence="6" id="KW-0658">Purine biosynthesis</keyword>
<evidence type="ECO:0000256" key="2">
    <source>
        <dbReference type="ARBA" id="ARBA00004734"/>
    </source>
</evidence>
<organism evidence="11">
    <name type="scientific">marine metagenome</name>
    <dbReference type="NCBI Taxonomy" id="408172"/>
    <lineage>
        <taxon>unclassified sequences</taxon>
        <taxon>metagenomes</taxon>
        <taxon>ecological metagenomes</taxon>
    </lineage>
</organism>
<comment type="similarity">
    <text evidence="3">Belongs to the lyase 1 family. Adenylosuccinate lyase subfamily.</text>
</comment>
<sequence>VSDSLKNISPLDGRYKKDTEKLSDYFSESALIRFRIQVEIEYLIALANQKHINELDPISKTDKSRLRKLYSSFSVEDAKRVKAIELATNHDVKAVEYYVRERLEKMNKKSLFPWIHFALTSEDVNNLAYSLMWQNAIKEIYDPELNMIIIKLTSIAKQFSTTPMLSLTHGQSATPTTFGKELAVFIQRLKRQHTQMNKHQLQGKFGGATGTWAAHYAAYPKIDWLQFAEKFILSLGLEPNLVTTQIEPHDSVVESYHMVIRVNNILIDFCRDIWFYISRGIIQQKKIPGEVGSSTMPHKINPIQFENAEGNLGIATALLNHLSNKLPTSRMQRDLTDSTTLRNQGVAMGHSYLACKNILKGLRRITVNKKEMKKELNNHWEVLAEAVQTILRKSGSANAYEQLKQMTQGHTVTQESLLDFVTLLRLPEEDKERLKNLTPEDYIGIAPKLVSIV</sequence>
<evidence type="ECO:0000259" key="10">
    <source>
        <dbReference type="Pfam" id="PF08328"/>
    </source>
</evidence>
<dbReference type="Pfam" id="PF00206">
    <property type="entry name" value="Lyase_1"/>
    <property type="match status" value="1"/>
</dbReference>
<evidence type="ECO:0000256" key="8">
    <source>
        <dbReference type="ARBA" id="ARBA00030717"/>
    </source>
</evidence>
<dbReference type="PANTHER" id="PTHR43411">
    <property type="entry name" value="ADENYLOSUCCINATE LYASE"/>
    <property type="match status" value="1"/>
</dbReference>
<dbReference type="InterPro" id="IPR047136">
    <property type="entry name" value="PurB_bact"/>
</dbReference>
<dbReference type="InterPro" id="IPR020557">
    <property type="entry name" value="Fumarate_lyase_CS"/>
</dbReference>
<feature type="domain" description="Adenylosuccinate lyase PurB C-terminal" evidence="10">
    <location>
        <begin position="329"/>
        <end position="443"/>
    </location>
</feature>
<dbReference type="GO" id="GO:0006189">
    <property type="term" value="P:'de novo' IMP biosynthetic process"/>
    <property type="evidence" value="ECO:0007669"/>
    <property type="project" value="UniProtKB-UniPathway"/>
</dbReference>
<dbReference type="EC" id="4.3.2.2" evidence="4"/>
<dbReference type="InterPro" id="IPR022761">
    <property type="entry name" value="Fumarate_lyase_N"/>
</dbReference>
<accession>A0A382D9P6</accession>
<dbReference type="UniPathway" id="UPA00075">
    <property type="reaction ID" value="UER00336"/>
</dbReference>
<comment type="pathway">
    <text evidence="1">Purine metabolism; IMP biosynthesis via de novo pathway; 5-amino-1-(5-phospho-D-ribosyl)imidazole-4-carboxamide from 5-amino-1-(5-phospho-D-ribosyl)imidazole-4-carboxylate: step 2/2.</text>
</comment>
<keyword evidence="7" id="KW-0456">Lyase</keyword>
<dbReference type="AlphaFoldDB" id="A0A382D9P6"/>
<feature type="non-terminal residue" evidence="11">
    <location>
        <position position="1"/>
    </location>
</feature>
<dbReference type="InterPro" id="IPR000362">
    <property type="entry name" value="Fumarate_lyase_fam"/>
</dbReference>
<dbReference type="NCBIfam" id="TIGR00928">
    <property type="entry name" value="purB"/>
    <property type="match status" value="1"/>
</dbReference>
<dbReference type="InterPro" id="IPR004769">
    <property type="entry name" value="Pur_lyase"/>
</dbReference>
<dbReference type="PROSITE" id="PS00163">
    <property type="entry name" value="FUMARATE_LYASES"/>
    <property type="match status" value="1"/>
</dbReference>
<comment type="pathway">
    <text evidence="2">Purine metabolism; AMP biosynthesis via de novo pathway; AMP from IMP: step 2/2.</text>
</comment>
<evidence type="ECO:0000256" key="3">
    <source>
        <dbReference type="ARBA" id="ARBA00008273"/>
    </source>
</evidence>
<evidence type="ECO:0000256" key="6">
    <source>
        <dbReference type="ARBA" id="ARBA00022755"/>
    </source>
</evidence>
<dbReference type="GO" id="GO:0004018">
    <property type="term" value="F:N6-(1,2-dicarboxyethyl)AMP AMP-lyase (fumarate-forming) activity"/>
    <property type="evidence" value="ECO:0007669"/>
    <property type="project" value="InterPro"/>
</dbReference>
<dbReference type="InterPro" id="IPR024083">
    <property type="entry name" value="Fumarase/histidase_N"/>
</dbReference>
<evidence type="ECO:0000256" key="7">
    <source>
        <dbReference type="ARBA" id="ARBA00023239"/>
    </source>
</evidence>
<evidence type="ECO:0000256" key="4">
    <source>
        <dbReference type="ARBA" id="ARBA00012339"/>
    </source>
</evidence>
<dbReference type="Gene3D" id="1.10.275.10">
    <property type="entry name" value="Fumarase/aspartase (N-terminal domain)"/>
    <property type="match status" value="1"/>
</dbReference>
<evidence type="ECO:0000256" key="1">
    <source>
        <dbReference type="ARBA" id="ARBA00004706"/>
    </source>
</evidence>
<gene>
    <name evidence="11" type="ORF">METZ01_LOCUS187723</name>
</gene>
<dbReference type="SUPFAM" id="SSF48557">
    <property type="entry name" value="L-aspartase-like"/>
    <property type="match status" value="1"/>
</dbReference>